<dbReference type="InterPro" id="IPR001537">
    <property type="entry name" value="SpoU_MeTrfase"/>
</dbReference>
<keyword evidence="4 5" id="KW-0949">S-adenosyl-L-methionine</keyword>
<dbReference type="GO" id="GO:0003723">
    <property type="term" value="F:RNA binding"/>
    <property type="evidence" value="ECO:0007669"/>
    <property type="project" value="InterPro"/>
</dbReference>
<dbReference type="Pfam" id="PF00588">
    <property type="entry name" value="SpoU_methylase"/>
    <property type="match status" value="1"/>
</dbReference>
<evidence type="ECO:0000313" key="7">
    <source>
        <dbReference type="EMBL" id="TXL69652.1"/>
    </source>
</evidence>
<dbReference type="EC" id="2.1.1.200" evidence="5"/>
<protein>
    <recommendedName>
        <fullName evidence="5">tRNA (cytidine/uridine-2'-O-)-methyltransferase TrmJ</fullName>
        <ecNumber evidence="5">2.1.1.200</ecNumber>
    </recommendedName>
    <alternativeName>
        <fullName evidence="5">tRNA (cytidine(32)/uridine(32)-2'-O)-methyltransferase</fullName>
    </alternativeName>
    <alternativeName>
        <fullName evidence="5">tRNA Cm32/Um32 methyltransferase</fullName>
    </alternativeName>
</protein>
<reference evidence="7 8" key="1">
    <citation type="submission" date="2019-06" db="EMBL/GenBank/DDBJ databases">
        <title>New taxonomy in bacterial strain CC-CFT640, isolated from vineyard.</title>
        <authorList>
            <person name="Lin S.-Y."/>
            <person name="Tsai C.-F."/>
            <person name="Young C.-C."/>
        </authorList>
    </citation>
    <scope>NUCLEOTIDE SEQUENCE [LARGE SCALE GENOMIC DNA]</scope>
    <source>
        <strain evidence="7 8">CC-CFT640</strain>
    </source>
</reference>
<accession>A0A5C8P805</accession>
<dbReference type="GO" id="GO:0106339">
    <property type="term" value="F:tRNA (cytidine(32)-2'-O)-methyltransferase activity"/>
    <property type="evidence" value="ECO:0007669"/>
    <property type="project" value="RHEA"/>
</dbReference>
<evidence type="ECO:0000256" key="4">
    <source>
        <dbReference type="ARBA" id="ARBA00022691"/>
    </source>
</evidence>
<dbReference type="InterPro" id="IPR004384">
    <property type="entry name" value="RNA_MeTrfase_TrmJ/LasT"/>
</dbReference>
<comment type="catalytic activity">
    <reaction evidence="5">
        <text>cytidine(32) in tRNA + S-adenosyl-L-methionine = 2'-O-methylcytidine(32) in tRNA + S-adenosyl-L-homocysteine + H(+)</text>
        <dbReference type="Rhea" id="RHEA:42932"/>
        <dbReference type="Rhea" id="RHEA-COMP:10288"/>
        <dbReference type="Rhea" id="RHEA-COMP:10289"/>
        <dbReference type="ChEBI" id="CHEBI:15378"/>
        <dbReference type="ChEBI" id="CHEBI:57856"/>
        <dbReference type="ChEBI" id="CHEBI:59789"/>
        <dbReference type="ChEBI" id="CHEBI:74495"/>
        <dbReference type="ChEBI" id="CHEBI:82748"/>
        <dbReference type="EC" id="2.1.1.200"/>
    </reaction>
</comment>
<dbReference type="GO" id="GO:0002128">
    <property type="term" value="P:tRNA nucleoside ribose methylation"/>
    <property type="evidence" value="ECO:0007669"/>
    <property type="project" value="TreeGrafter"/>
</dbReference>
<dbReference type="PIRSF" id="PIRSF004808">
    <property type="entry name" value="LasT"/>
    <property type="match status" value="1"/>
</dbReference>
<dbReference type="Gene3D" id="1.10.8.590">
    <property type="match status" value="1"/>
</dbReference>
<organism evidence="7 8">
    <name type="scientific">Vineibacter terrae</name>
    <dbReference type="NCBI Taxonomy" id="2586908"/>
    <lineage>
        <taxon>Bacteria</taxon>
        <taxon>Pseudomonadati</taxon>
        <taxon>Pseudomonadota</taxon>
        <taxon>Alphaproteobacteria</taxon>
        <taxon>Hyphomicrobiales</taxon>
        <taxon>Vineibacter</taxon>
    </lineage>
</organism>
<comment type="similarity">
    <text evidence="1">Belongs to the class IV-like SAM-binding methyltransferase superfamily. RNA methyltransferase TrmH family.</text>
</comment>
<evidence type="ECO:0000256" key="5">
    <source>
        <dbReference type="RuleBase" id="RU362024"/>
    </source>
</evidence>
<dbReference type="CDD" id="cd18093">
    <property type="entry name" value="SpoU-like_TrmJ"/>
    <property type="match status" value="1"/>
</dbReference>
<comment type="subcellular location">
    <subcellularLocation>
        <location evidence="5">Cytoplasm</location>
    </subcellularLocation>
</comment>
<dbReference type="RefSeq" id="WP_147852227.1">
    <property type="nucleotide sequence ID" value="NZ_VDUZ01000075.1"/>
</dbReference>
<dbReference type="InterPro" id="IPR029028">
    <property type="entry name" value="Alpha/beta_knot_MTases"/>
</dbReference>
<dbReference type="OrthoDB" id="9806346at2"/>
<comment type="subunit">
    <text evidence="5">Homodimer.</text>
</comment>
<comment type="caution">
    <text evidence="7">The sequence shown here is derived from an EMBL/GenBank/DDBJ whole genome shotgun (WGS) entry which is preliminary data.</text>
</comment>
<dbReference type="InterPro" id="IPR029026">
    <property type="entry name" value="tRNA_m1G_MTases_N"/>
</dbReference>
<dbReference type="SUPFAM" id="SSF75217">
    <property type="entry name" value="alpha/beta knot"/>
    <property type="match status" value="1"/>
</dbReference>
<dbReference type="PANTHER" id="PTHR42786:SF7">
    <property type="entry name" value="TRNA_RRNA METHYLTRANSFERASE SPOU TYPE DOMAIN-CONTAINING PROTEIN"/>
    <property type="match status" value="1"/>
</dbReference>
<keyword evidence="5" id="KW-0819">tRNA processing</keyword>
<evidence type="ECO:0000256" key="1">
    <source>
        <dbReference type="ARBA" id="ARBA00007228"/>
    </source>
</evidence>
<gene>
    <name evidence="5" type="primary">trmJ</name>
    <name evidence="7" type="ORF">FHP25_37950</name>
</gene>
<dbReference type="Gene3D" id="3.40.1280.10">
    <property type="match status" value="1"/>
</dbReference>
<evidence type="ECO:0000259" key="6">
    <source>
        <dbReference type="Pfam" id="PF00588"/>
    </source>
</evidence>
<keyword evidence="8" id="KW-1185">Reference proteome</keyword>
<dbReference type="EMBL" id="VDUZ01000075">
    <property type="protein sequence ID" value="TXL69652.1"/>
    <property type="molecule type" value="Genomic_DNA"/>
</dbReference>
<dbReference type="PANTHER" id="PTHR42786">
    <property type="entry name" value="TRNA/RRNA METHYLTRANSFERASE"/>
    <property type="match status" value="1"/>
</dbReference>
<dbReference type="NCBIfam" id="TIGR00050">
    <property type="entry name" value="rRNA_methyl_1"/>
    <property type="match status" value="1"/>
</dbReference>
<keyword evidence="5" id="KW-0963">Cytoplasm</keyword>
<proteinExistence type="inferred from homology"/>
<dbReference type="AlphaFoldDB" id="A0A5C8P805"/>
<evidence type="ECO:0000313" key="8">
    <source>
        <dbReference type="Proteomes" id="UP000321638"/>
    </source>
</evidence>
<comment type="catalytic activity">
    <reaction evidence="5">
        <text>uridine(32) in tRNA + S-adenosyl-L-methionine = 2'-O-methyluridine(32) in tRNA + S-adenosyl-L-homocysteine + H(+)</text>
        <dbReference type="Rhea" id="RHEA:42936"/>
        <dbReference type="Rhea" id="RHEA-COMP:10107"/>
        <dbReference type="Rhea" id="RHEA-COMP:10290"/>
        <dbReference type="ChEBI" id="CHEBI:15378"/>
        <dbReference type="ChEBI" id="CHEBI:57856"/>
        <dbReference type="ChEBI" id="CHEBI:59789"/>
        <dbReference type="ChEBI" id="CHEBI:65315"/>
        <dbReference type="ChEBI" id="CHEBI:74478"/>
        <dbReference type="EC" id="2.1.1.200"/>
    </reaction>
</comment>
<sequence length="253" mass="27642">MGRANKSDIPDAPAPAVVLVRPQLGENIGMAARAMLNCGLGELRLVAPRDGWPNPAAQRASSGADSVLESARVFESVADAVGDMTRVIATTARARELTQRVVNPRRAAEELRQWIAAGERGAVLFGPERTGLQNDDLVHADTVLSIPLNPHFSSLNMAQAVLLVAYEWSQAGAVPDETLVTNTARPATKAELTNLFLHLERELDESGFLRVPEKRPDMVRNIRAMLQRARPTEQEVNTFHGIIAYLATKRRRG</sequence>
<dbReference type="Proteomes" id="UP000321638">
    <property type="component" value="Unassembled WGS sequence"/>
</dbReference>
<name>A0A5C8P805_9HYPH</name>
<keyword evidence="2 5" id="KW-0489">Methyltransferase</keyword>
<feature type="domain" description="tRNA/rRNA methyltransferase SpoU type" evidence="6">
    <location>
        <begin position="16"/>
        <end position="166"/>
    </location>
</feature>
<evidence type="ECO:0000256" key="2">
    <source>
        <dbReference type="ARBA" id="ARBA00022603"/>
    </source>
</evidence>
<keyword evidence="3 7" id="KW-0808">Transferase</keyword>
<dbReference type="GO" id="GO:0005829">
    <property type="term" value="C:cytosol"/>
    <property type="evidence" value="ECO:0007669"/>
    <property type="project" value="TreeGrafter"/>
</dbReference>
<dbReference type="GO" id="GO:0160206">
    <property type="term" value="F:tRNA (cytidine(32)/uridine(32)-2'-O)-methyltransferase activity"/>
    <property type="evidence" value="ECO:0007669"/>
    <property type="project" value="UniProtKB-EC"/>
</dbReference>
<evidence type="ECO:0000256" key="3">
    <source>
        <dbReference type="ARBA" id="ARBA00022679"/>
    </source>
</evidence>
<comment type="function">
    <text evidence="5">Catalyzes the formation of 2'O-methylated cytidine (Cm32) or 2'O-methylated uridine (Um32) at position 32 in tRNA.</text>
</comment>